<protein>
    <submittedName>
        <fullName evidence="3">D-threitol dehydrogenase</fullName>
    </submittedName>
    <submittedName>
        <fullName evidence="4">NAD(P)-dependent dehydrogenase (Short-subunit alcohol dehydrogenase family)</fullName>
    </submittedName>
</protein>
<dbReference type="PRINTS" id="PR00080">
    <property type="entry name" value="SDRFAMILY"/>
</dbReference>
<proteinExistence type="inferred from homology"/>
<dbReference type="Proteomes" id="UP000321154">
    <property type="component" value="Unassembled WGS sequence"/>
</dbReference>
<comment type="similarity">
    <text evidence="1">Belongs to the short-chain dehydrogenases/reductases (SDR) family.</text>
</comment>
<dbReference type="AlphaFoldDB" id="A0A7W3JJ15"/>
<keyword evidence="5" id="KW-1185">Reference proteome</keyword>
<reference evidence="3 5" key="1">
    <citation type="submission" date="2019-07" db="EMBL/GenBank/DDBJ databases">
        <title>Whole genome shotgun sequence of Frigoribacterium faeni NBRC 103066.</title>
        <authorList>
            <person name="Hosoyama A."/>
            <person name="Uohara A."/>
            <person name="Ohji S."/>
            <person name="Ichikawa N."/>
        </authorList>
    </citation>
    <scope>NUCLEOTIDE SEQUENCE [LARGE SCALE GENOMIC DNA]</scope>
    <source>
        <strain evidence="3 5">NBRC 103066</strain>
    </source>
</reference>
<name>A0A7W3JJ15_9MICO</name>
<dbReference type="GO" id="GO:0016616">
    <property type="term" value="F:oxidoreductase activity, acting on the CH-OH group of donors, NAD or NADP as acceptor"/>
    <property type="evidence" value="ECO:0007669"/>
    <property type="project" value="TreeGrafter"/>
</dbReference>
<evidence type="ECO:0000313" key="6">
    <source>
        <dbReference type="Proteomes" id="UP000522688"/>
    </source>
</evidence>
<dbReference type="CDD" id="cd05233">
    <property type="entry name" value="SDR_c"/>
    <property type="match status" value="1"/>
</dbReference>
<dbReference type="PRINTS" id="PR00081">
    <property type="entry name" value="GDHRDH"/>
</dbReference>
<dbReference type="RefSeq" id="WP_146857135.1">
    <property type="nucleotide sequence ID" value="NZ_BAAAHR010000009.1"/>
</dbReference>
<dbReference type="PANTHER" id="PTHR42760">
    <property type="entry name" value="SHORT-CHAIN DEHYDROGENASES/REDUCTASES FAMILY MEMBER"/>
    <property type="match status" value="1"/>
</dbReference>
<reference evidence="4 6" key="2">
    <citation type="submission" date="2020-07" db="EMBL/GenBank/DDBJ databases">
        <title>Sequencing the genomes of 1000 actinobacteria strains.</title>
        <authorList>
            <person name="Klenk H.-P."/>
        </authorList>
    </citation>
    <scope>NUCLEOTIDE SEQUENCE [LARGE SCALE GENOMIC DNA]</scope>
    <source>
        <strain evidence="4 6">DSM 10309</strain>
    </source>
</reference>
<dbReference type="SUPFAM" id="SSF51735">
    <property type="entry name" value="NAD(P)-binding Rossmann-fold domains"/>
    <property type="match status" value="1"/>
</dbReference>
<dbReference type="NCBIfam" id="NF005309">
    <property type="entry name" value="PRK06841.1"/>
    <property type="match status" value="1"/>
</dbReference>
<dbReference type="InterPro" id="IPR036291">
    <property type="entry name" value="NAD(P)-bd_dom_sf"/>
</dbReference>
<evidence type="ECO:0000256" key="2">
    <source>
        <dbReference type="ARBA" id="ARBA00023002"/>
    </source>
</evidence>
<organism evidence="4 6">
    <name type="scientific">Frigoribacterium faeni</name>
    <dbReference type="NCBI Taxonomy" id="145483"/>
    <lineage>
        <taxon>Bacteria</taxon>
        <taxon>Bacillati</taxon>
        <taxon>Actinomycetota</taxon>
        <taxon>Actinomycetes</taxon>
        <taxon>Micrococcales</taxon>
        <taxon>Microbacteriaceae</taxon>
        <taxon>Frigoribacterium</taxon>
    </lineage>
</organism>
<dbReference type="Gene3D" id="3.40.50.720">
    <property type="entry name" value="NAD(P)-binding Rossmann-like Domain"/>
    <property type="match status" value="1"/>
</dbReference>
<dbReference type="EMBL" id="BJUV01000077">
    <property type="protein sequence ID" value="GEK84821.1"/>
    <property type="molecule type" value="Genomic_DNA"/>
</dbReference>
<keyword evidence="2" id="KW-0560">Oxidoreductase</keyword>
<evidence type="ECO:0000313" key="3">
    <source>
        <dbReference type="EMBL" id="GEK84821.1"/>
    </source>
</evidence>
<dbReference type="PANTHER" id="PTHR42760:SF115">
    <property type="entry name" value="3-OXOACYL-[ACYL-CARRIER-PROTEIN] REDUCTASE FABG"/>
    <property type="match status" value="1"/>
</dbReference>
<dbReference type="InterPro" id="IPR002347">
    <property type="entry name" value="SDR_fam"/>
</dbReference>
<accession>A0A7W3JJ15</accession>
<sequence length="263" mass="25904">MSGVDSVLVAGPESVDLSFSLAGRRALVTGGASGIGAAIVAAFAEKGAHVAVVDVKAEAAVAAAAALGPEHVGLEGDVTSPESVTAAVDAAVAHLGGLDIVVNCAGVALLDSAESLSPSAWSTTLAVNLTGTFLVSQAAGRVMLEAGHGRVINLASQAGTVAIDGHAAYSASKFGVIGLTKTLALEWGGRGVTANTISPTVVLTDLGRSAWDNDKGVKHQSEIPTGRFAVPGEIAAAAVFLASDAAAMVNGADLLVDGGFTIR</sequence>
<evidence type="ECO:0000256" key="1">
    <source>
        <dbReference type="ARBA" id="ARBA00006484"/>
    </source>
</evidence>
<dbReference type="InterPro" id="IPR020904">
    <property type="entry name" value="Sc_DH/Rdtase_CS"/>
</dbReference>
<dbReference type="FunFam" id="3.40.50.720:FF:000084">
    <property type="entry name" value="Short-chain dehydrogenase reductase"/>
    <property type="match status" value="1"/>
</dbReference>
<evidence type="ECO:0000313" key="4">
    <source>
        <dbReference type="EMBL" id="MBA8813758.1"/>
    </source>
</evidence>
<dbReference type="OrthoDB" id="286404at2"/>
<dbReference type="PROSITE" id="PS00061">
    <property type="entry name" value="ADH_SHORT"/>
    <property type="match status" value="1"/>
</dbReference>
<dbReference type="Pfam" id="PF13561">
    <property type="entry name" value="adh_short_C2"/>
    <property type="match status" value="1"/>
</dbReference>
<dbReference type="Proteomes" id="UP000522688">
    <property type="component" value="Unassembled WGS sequence"/>
</dbReference>
<dbReference type="EMBL" id="JACGWW010000002">
    <property type="protein sequence ID" value="MBA8813758.1"/>
    <property type="molecule type" value="Genomic_DNA"/>
</dbReference>
<evidence type="ECO:0000313" key="5">
    <source>
        <dbReference type="Proteomes" id="UP000321154"/>
    </source>
</evidence>
<gene>
    <name evidence="3" type="primary">dthD</name>
    <name evidence="4" type="ORF">FB463_002007</name>
    <name evidence="3" type="ORF">FFA01_31300</name>
</gene>
<comment type="caution">
    <text evidence="4">The sequence shown here is derived from an EMBL/GenBank/DDBJ whole genome shotgun (WGS) entry which is preliminary data.</text>
</comment>